<feature type="compositionally biased region" description="Acidic residues" evidence="5">
    <location>
        <begin position="96"/>
        <end position="105"/>
    </location>
</feature>
<protein>
    <submittedName>
        <fullName evidence="6">Utp14p</fullName>
    </submittedName>
</protein>
<dbReference type="InterPro" id="IPR006709">
    <property type="entry name" value="SSU_processome_Utp14"/>
</dbReference>
<feature type="compositionally biased region" description="Acidic residues" evidence="5">
    <location>
        <begin position="503"/>
        <end position="528"/>
    </location>
</feature>
<evidence type="ECO:0000256" key="5">
    <source>
        <dbReference type="SAM" id="MobiDB-lite"/>
    </source>
</evidence>
<gene>
    <name evidence="6" type="primary">UTP14</name>
    <name evidence="6" type="ORF">AWJ20_3772</name>
</gene>
<evidence type="ECO:0000256" key="2">
    <source>
        <dbReference type="ARBA" id="ARBA00022553"/>
    </source>
</evidence>
<feature type="region of interest" description="Disordered" evidence="5">
    <location>
        <begin position="418"/>
        <end position="537"/>
    </location>
</feature>
<evidence type="ECO:0000313" key="7">
    <source>
        <dbReference type="Proteomes" id="UP000189580"/>
    </source>
</evidence>
<feature type="compositionally biased region" description="Basic and acidic residues" evidence="5">
    <location>
        <begin position="128"/>
        <end position="159"/>
    </location>
</feature>
<feature type="compositionally biased region" description="Acidic residues" evidence="5">
    <location>
        <begin position="40"/>
        <end position="52"/>
    </location>
</feature>
<feature type="region of interest" description="Disordered" evidence="5">
    <location>
        <begin position="1"/>
        <end position="210"/>
    </location>
</feature>
<dbReference type="Pfam" id="PF04615">
    <property type="entry name" value="Utp14"/>
    <property type="match status" value="1"/>
</dbReference>
<feature type="compositionally biased region" description="Basic residues" evidence="5">
    <location>
        <begin position="638"/>
        <end position="647"/>
    </location>
</feature>
<feature type="compositionally biased region" description="Basic and acidic residues" evidence="5">
    <location>
        <begin position="690"/>
        <end position="702"/>
    </location>
</feature>
<feature type="compositionally biased region" description="Acidic residues" evidence="5">
    <location>
        <begin position="160"/>
        <end position="183"/>
    </location>
</feature>
<feature type="compositionally biased region" description="Acidic residues" evidence="5">
    <location>
        <begin position="727"/>
        <end position="736"/>
    </location>
</feature>
<dbReference type="AlphaFoldDB" id="A0A161HIK1"/>
<dbReference type="EMBL" id="CP014500">
    <property type="protein sequence ID" value="ANB10978.1"/>
    <property type="molecule type" value="Genomic_DNA"/>
</dbReference>
<keyword evidence="4" id="KW-0175">Coiled coil</keyword>
<feature type="compositionally biased region" description="Acidic residues" evidence="5">
    <location>
        <begin position="64"/>
        <end position="84"/>
    </location>
</feature>
<feature type="compositionally biased region" description="Basic and acidic residues" evidence="5">
    <location>
        <begin position="614"/>
        <end position="624"/>
    </location>
</feature>
<evidence type="ECO:0000256" key="1">
    <source>
        <dbReference type="ARBA" id="ARBA00004604"/>
    </source>
</evidence>
<dbReference type="RefSeq" id="XP_018733455.1">
    <property type="nucleotide sequence ID" value="XM_018880801.1"/>
</dbReference>
<dbReference type="Proteomes" id="UP000189580">
    <property type="component" value="Chromosome c"/>
</dbReference>
<dbReference type="GeneID" id="30035830"/>
<feature type="compositionally biased region" description="Basic residues" evidence="5">
    <location>
        <begin position="459"/>
        <end position="469"/>
    </location>
</feature>
<feature type="compositionally biased region" description="Acidic residues" evidence="5">
    <location>
        <begin position="199"/>
        <end position="210"/>
    </location>
</feature>
<evidence type="ECO:0000256" key="4">
    <source>
        <dbReference type="SAM" id="Coils"/>
    </source>
</evidence>
<accession>A0A161HIK1</accession>
<organism evidence="6 7">
    <name type="scientific">Sugiyamaella lignohabitans</name>
    <dbReference type="NCBI Taxonomy" id="796027"/>
    <lineage>
        <taxon>Eukaryota</taxon>
        <taxon>Fungi</taxon>
        <taxon>Dikarya</taxon>
        <taxon>Ascomycota</taxon>
        <taxon>Saccharomycotina</taxon>
        <taxon>Dipodascomycetes</taxon>
        <taxon>Dipodascales</taxon>
        <taxon>Trichomonascaceae</taxon>
        <taxon>Sugiyamaella</taxon>
    </lineage>
</organism>
<comment type="subcellular location">
    <subcellularLocation>
        <location evidence="1">Nucleus</location>
        <location evidence="1">Nucleolus</location>
    </subcellularLocation>
</comment>
<feature type="coiled-coil region" evidence="4">
    <location>
        <begin position="541"/>
        <end position="589"/>
    </location>
</feature>
<proteinExistence type="predicted"/>
<feature type="compositionally biased region" description="Basic and acidic residues" evidence="5">
    <location>
        <begin position="470"/>
        <end position="502"/>
    </location>
</feature>
<keyword evidence="7" id="KW-1185">Reference proteome</keyword>
<feature type="compositionally biased region" description="Basic residues" evidence="5">
    <location>
        <begin position="418"/>
        <end position="427"/>
    </location>
</feature>
<feature type="region of interest" description="Disordered" evidence="5">
    <location>
        <begin position="614"/>
        <end position="746"/>
    </location>
</feature>
<dbReference type="GO" id="GO:0006364">
    <property type="term" value="P:rRNA processing"/>
    <property type="evidence" value="ECO:0007669"/>
    <property type="project" value="InterPro"/>
</dbReference>
<name>A0A161HIK1_9ASCO</name>
<evidence type="ECO:0000256" key="3">
    <source>
        <dbReference type="ARBA" id="ARBA00023242"/>
    </source>
</evidence>
<feature type="compositionally biased region" description="Polar residues" evidence="5">
    <location>
        <begin position="13"/>
        <end position="24"/>
    </location>
</feature>
<evidence type="ECO:0000313" key="6">
    <source>
        <dbReference type="EMBL" id="ANB10978.1"/>
    </source>
</evidence>
<feature type="compositionally biased region" description="Basic and acidic residues" evidence="5">
    <location>
        <begin position="445"/>
        <end position="458"/>
    </location>
</feature>
<dbReference type="PANTHER" id="PTHR14150">
    <property type="entry name" value="U3 SMALL NUCLEOLAR RNA-ASSOCIATED PROTEIN 14"/>
    <property type="match status" value="1"/>
</dbReference>
<feature type="compositionally biased region" description="Basic and acidic residues" evidence="5">
    <location>
        <begin position="428"/>
        <end position="437"/>
    </location>
</feature>
<dbReference type="KEGG" id="slb:AWJ20_3772"/>
<keyword evidence="2" id="KW-0597">Phosphoprotein</keyword>
<keyword evidence="3" id="KW-0539">Nucleus</keyword>
<sequence length="902" mass="102981">MAKKGVKKRQNRRALSNRAQNAFNLAQDEEDSRLMRGMEPDIENDSDREGEDGEKPAYRIGEVASEDDEDIDSDEALGSDDEEIFESHRRKSNKNDDDDEEDSDDDGYKSVDESEFVSLSEVWDLDDKDERETSGKDKGSSKERLPNKIDENNLLKLDDEILSDSESEADSESQDDSESEGGSDSEGGSSGSDSVLSDEFSDLDEDDIDEEKLANLKNMISGMSEEALAEATRKAKKQRLQMMNIQESEFALPVGGQKLSLSDLTAGVTTEKKQDSGLKLLENNSKQTLAVPLAKRIQQKNDRKAAYELTKEEVSKWEETVKKNREAEHLQFPINPAPQVSKVAAHAPIEPSTELEKKVNNLLTESNLSEEKSVSTFEELAPSKLTMEEVKRRRNELRLMRELMFREEQKARRIKKIKSKSYRKVHKKERERERMMVEGDEESDRESHDIERARERMSLKHKNTGKWAKRMVEQGFTKDKETRGEMEEMLRRGEDLRKKILDDQDNESDSQEIESAGDDDDDEDDETINEQKESLGKGLLAMKFMKDAEQKERQINKAQREALRNAKNLDDFEDLKDETEDAVNQVVNAGRRKFAPGTSEARDEMLDELEKARDETIIDEEKSLENVITKAFDSRTNSRTKSKSKHSKSQEPDEAEEEEANPWLTISSNSKQKSKKVNIVDKNSSTQSKSQDKLRKEKEKLRSSSNDDSGDIDMNEVLRIVDPLASDNEEGDDDASEAVAEGQNDMKRVPRKGLTFKQRELVKRAFAGDDVVEEFQEEKRQKIADEGDKEIDVTLPGWGSWGGSSIKKKKKVIKKVQGIQADKRQDARLKNVIINEKVNKKSSKYNASSVPFPYENREQYERSLRMPIGREWSSRDTFQKLTKPRVIVKQGTVIDPIKAPFK</sequence>
<reference evidence="6 7" key="1">
    <citation type="submission" date="2016-02" db="EMBL/GenBank/DDBJ databases">
        <title>Complete genome sequence and transcriptome regulation of the pentose utilising yeast Sugiyamaella lignohabitans.</title>
        <authorList>
            <person name="Bellasio M."/>
            <person name="Peymann A."/>
            <person name="Valli M."/>
            <person name="Sipitzky M."/>
            <person name="Graf A."/>
            <person name="Sauer M."/>
            <person name="Marx H."/>
            <person name="Mattanovich D."/>
        </authorList>
    </citation>
    <scope>NUCLEOTIDE SEQUENCE [LARGE SCALE GENOMIC DNA]</scope>
    <source>
        <strain evidence="6 7">CBS 10342</strain>
    </source>
</reference>
<dbReference type="OrthoDB" id="277439at2759"/>
<feature type="compositionally biased region" description="Basic residues" evidence="5">
    <location>
        <begin position="1"/>
        <end position="12"/>
    </location>
</feature>
<dbReference type="PANTHER" id="PTHR14150:SF12">
    <property type="entry name" value="U3 SMALL NUCLEOLAR RNA-ASSOCIATED PROTEIN 14 HOMOLOG A"/>
    <property type="match status" value="1"/>
</dbReference>
<dbReference type="GO" id="GO:0032040">
    <property type="term" value="C:small-subunit processome"/>
    <property type="evidence" value="ECO:0007669"/>
    <property type="project" value="InterPro"/>
</dbReference>